<proteinExistence type="predicted"/>
<reference evidence="2 3" key="1">
    <citation type="journal article" date="2017" name="Water Res.">
        <title>Discovery and metagenomic analysis of an anammox bacterial enrichment related to Candidatus "Brocadia caroliniensis" in a full-scale glycerol-fed nitritation-denitritation separate centrate treatment process.</title>
        <authorList>
            <person name="Park H."/>
            <person name="Brotto A.C."/>
            <person name="van Loosdrecht M.C."/>
            <person name="Chandran K."/>
        </authorList>
    </citation>
    <scope>NUCLEOTIDE SEQUENCE [LARGE SCALE GENOMIC DNA]</scope>
    <source>
        <strain evidence="2">26THWARD</strain>
    </source>
</reference>
<comment type="caution">
    <text evidence="2">The sequence shown here is derived from an EMBL/GenBank/DDBJ whole genome shotgun (WGS) entry which is preliminary data.</text>
</comment>
<dbReference type="STRING" id="1004156.AYP45_11400"/>
<dbReference type="AlphaFoldDB" id="A0A1V4ASF4"/>
<keyword evidence="1" id="KW-0472">Membrane</keyword>
<dbReference type="EMBL" id="AYTS01000105">
    <property type="protein sequence ID" value="OOP56040.1"/>
    <property type="molecule type" value="Genomic_DNA"/>
</dbReference>
<evidence type="ECO:0000313" key="2">
    <source>
        <dbReference type="EMBL" id="OOP56040.1"/>
    </source>
</evidence>
<keyword evidence="1" id="KW-0812">Transmembrane</keyword>
<gene>
    <name evidence="2" type="ORF">AYP45_11400</name>
</gene>
<organism evidence="2 3">
    <name type="scientific">Candidatus Brocadia carolinensis</name>
    <dbReference type="NCBI Taxonomy" id="1004156"/>
    <lineage>
        <taxon>Bacteria</taxon>
        <taxon>Pseudomonadati</taxon>
        <taxon>Planctomycetota</taxon>
        <taxon>Candidatus Brocadiia</taxon>
        <taxon>Candidatus Brocadiales</taxon>
        <taxon>Candidatus Brocadiaceae</taxon>
        <taxon>Candidatus Brocadia</taxon>
    </lineage>
</organism>
<feature type="transmembrane region" description="Helical" evidence="1">
    <location>
        <begin position="38"/>
        <end position="56"/>
    </location>
</feature>
<accession>A0A1V4ASF4</accession>
<sequence>MTGNTGSSDFPTTSGAYDTSYNAGDVFVSKLDDGLTNLLASTYLGAGLLMILVMLLPSTQAGIYM</sequence>
<protein>
    <submittedName>
        <fullName evidence="2">Uncharacterized protein</fullName>
    </submittedName>
</protein>
<evidence type="ECO:0000256" key="1">
    <source>
        <dbReference type="SAM" id="Phobius"/>
    </source>
</evidence>
<name>A0A1V4ASF4_9BACT</name>
<evidence type="ECO:0000313" key="3">
    <source>
        <dbReference type="Proteomes" id="UP000189681"/>
    </source>
</evidence>
<dbReference type="Proteomes" id="UP000189681">
    <property type="component" value="Unassembled WGS sequence"/>
</dbReference>
<keyword evidence="1" id="KW-1133">Transmembrane helix</keyword>